<keyword evidence="2" id="KW-1185">Reference proteome</keyword>
<dbReference type="AlphaFoldDB" id="A0A8S0Q2U1"/>
<reference evidence="1 2" key="1">
    <citation type="submission" date="2019-12" db="EMBL/GenBank/DDBJ databases">
        <authorList>
            <person name="Alioto T."/>
            <person name="Alioto T."/>
            <person name="Gomez Garrido J."/>
        </authorList>
    </citation>
    <scope>NUCLEOTIDE SEQUENCE [LARGE SCALE GENOMIC DNA]</scope>
</reference>
<dbReference type="Gramene" id="OE9A021870T1">
    <property type="protein sequence ID" value="OE9A021870C1"/>
    <property type="gene ID" value="OE9A021870"/>
</dbReference>
<gene>
    <name evidence="1" type="ORF">OLEA9_A021870</name>
</gene>
<organism evidence="1 2">
    <name type="scientific">Olea europaea subsp. europaea</name>
    <dbReference type="NCBI Taxonomy" id="158383"/>
    <lineage>
        <taxon>Eukaryota</taxon>
        <taxon>Viridiplantae</taxon>
        <taxon>Streptophyta</taxon>
        <taxon>Embryophyta</taxon>
        <taxon>Tracheophyta</taxon>
        <taxon>Spermatophyta</taxon>
        <taxon>Magnoliopsida</taxon>
        <taxon>eudicotyledons</taxon>
        <taxon>Gunneridae</taxon>
        <taxon>Pentapetalae</taxon>
        <taxon>asterids</taxon>
        <taxon>lamiids</taxon>
        <taxon>Lamiales</taxon>
        <taxon>Oleaceae</taxon>
        <taxon>Oleeae</taxon>
        <taxon>Olea</taxon>
    </lineage>
</organism>
<dbReference type="Proteomes" id="UP000594638">
    <property type="component" value="Unassembled WGS sequence"/>
</dbReference>
<accession>A0A8S0Q2U1</accession>
<evidence type="ECO:0000313" key="1">
    <source>
        <dbReference type="EMBL" id="CAA2961118.1"/>
    </source>
</evidence>
<sequence length="104" mass="11465">MLLLISKYAPPEINDSSKSNFRGLDTKVDLNGSSSDTRSGLPSMCPGKSILICGGVPFLQLIVKRSKIGSWMALRKAKDEKRNLDKQWVEFSSKCIVHADCVAH</sequence>
<name>A0A8S0Q2U1_OLEEU</name>
<protein>
    <submittedName>
        <fullName evidence="1">Uncharacterized protein</fullName>
    </submittedName>
</protein>
<proteinExistence type="predicted"/>
<evidence type="ECO:0000313" key="2">
    <source>
        <dbReference type="Proteomes" id="UP000594638"/>
    </source>
</evidence>
<dbReference type="EMBL" id="CACTIH010000500">
    <property type="protein sequence ID" value="CAA2961118.1"/>
    <property type="molecule type" value="Genomic_DNA"/>
</dbReference>
<comment type="caution">
    <text evidence="1">The sequence shown here is derived from an EMBL/GenBank/DDBJ whole genome shotgun (WGS) entry which is preliminary data.</text>
</comment>